<dbReference type="PANTHER" id="PTHR45752:SF195">
    <property type="entry name" value="LEUCINE-RICH REPEAT (LRR) FAMILY PROTEIN-RELATED"/>
    <property type="match status" value="1"/>
</dbReference>
<dbReference type="InterPro" id="IPR032675">
    <property type="entry name" value="LRR_dom_sf"/>
</dbReference>
<evidence type="ECO:0000313" key="4">
    <source>
        <dbReference type="EMBL" id="GMN61861.1"/>
    </source>
</evidence>
<dbReference type="SUPFAM" id="SSF52058">
    <property type="entry name" value="L domain-like"/>
    <property type="match status" value="1"/>
</dbReference>
<keyword evidence="1" id="KW-0433">Leucine-rich repeat</keyword>
<dbReference type="Pfam" id="PF20160">
    <property type="entry name" value="C-JID"/>
    <property type="match status" value="1"/>
</dbReference>
<evidence type="ECO:0000259" key="3">
    <source>
        <dbReference type="Pfam" id="PF20160"/>
    </source>
</evidence>
<evidence type="ECO:0000256" key="1">
    <source>
        <dbReference type="ARBA" id="ARBA00022614"/>
    </source>
</evidence>
<dbReference type="Gene3D" id="3.80.10.10">
    <property type="entry name" value="Ribonuclease Inhibitor"/>
    <property type="match status" value="1"/>
</dbReference>
<evidence type="ECO:0000313" key="5">
    <source>
        <dbReference type="Proteomes" id="UP001187192"/>
    </source>
</evidence>
<feature type="domain" description="C-JID" evidence="3">
    <location>
        <begin position="223"/>
        <end position="349"/>
    </location>
</feature>
<sequence>MPNLRFLYLEGSGIKKLPTSLLENLTMNDEVLLIRYKNLELIPPNIYNKIHLRIIGCPKLKSLPRPLSRGTNLVQRLCLTGTSVSQIPNNLFSCLTFLLYLELSRTNIRRIPENIKFSKLHGLDIRGCTFLQSLPELPLTIETVDASGCTSLKMVSNLLIALTQPPTDCVNLGVAFSFRDCLKLEHQNLMSEFQMRASLIATEFALRKTTDKSCPPTTEMCYPGDNIPEWFSYRKKGRSINIRLPCNSNFMGFAFCFILSCMKDYEWALQQLPLNGKIYVKTFDGYERHLPLPLQLLPSNAKNHVFMTTFMCNVENFYSAVEMSFNFETDEEADVKIKRCGIRLLHVQDAMEFGIISSHFVCRKSNVVNDCNTRTSSVHIYRNFV</sequence>
<dbReference type="PANTHER" id="PTHR45752">
    <property type="entry name" value="LEUCINE-RICH REPEAT-CONTAINING"/>
    <property type="match status" value="1"/>
</dbReference>
<dbReference type="Proteomes" id="UP001187192">
    <property type="component" value="Unassembled WGS sequence"/>
</dbReference>
<dbReference type="EMBL" id="BTGU01000118">
    <property type="protein sequence ID" value="GMN61861.1"/>
    <property type="molecule type" value="Genomic_DNA"/>
</dbReference>
<proteinExistence type="predicted"/>
<dbReference type="InterPro" id="IPR045344">
    <property type="entry name" value="C-JID"/>
</dbReference>
<keyword evidence="2" id="KW-0677">Repeat</keyword>
<dbReference type="InterPro" id="IPR050715">
    <property type="entry name" value="LRR-SigEffector_domain"/>
</dbReference>
<dbReference type="AlphaFoldDB" id="A0AA88DVZ3"/>
<reference evidence="4" key="1">
    <citation type="submission" date="2023-07" db="EMBL/GenBank/DDBJ databases">
        <title>draft genome sequence of fig (Ficus carica).</title>
        <authorList>
            <person name="Takahashi T."/>
            <person name="Nishimura K."/>
        </authorList>
    </citation>
    <scope>NUCLEOTIDE SEQUENCE</scope>
</reference>
<organism evidence="4 5">
    <name type="scientific">Ficus carica</name>
    <name type="common">Common fig</name>
    <dbReference type="NCBI Taxonomy" id="3494"/>
    <lineage>
        <taxon>Eukaryota</taxon>
        <taxon>Viridiplantae</taxon>
        <taxon>Streptophyta</taxon>
        <taxon>Embryophyta</taxon>
        <taxon>Tracheophyta</taxon>
        <taxon>Spermatophyta</taxon>
        <taxon>Magnoliopsida</taxon>
        <taxon>eudicotyledons</taxon>
        <taxon>Gunneridae</taxon>
        <taxon>Pentapetalae</taxon>
        <taxon>rosids</taxon>
        <taxon>fabids</taxon>
        <taxon>Rosales</taxon>
        <taxon>Moraceae</taxon>
        <taxon>Ficeae</taxon>
        <taxon>Ficus</taxon>
    </lineage>
</organism>
<keyword evidence="5" id="KW-1185">Reference proteome</keyword>
<name>A0AA88DVZ3_FICCA</name>
<accession>A0AA88DVZ3</accession>
<comment type="caution">
    <text evidence="4">The sequence shown here is derived from an EMBL/GenBank/DDBJ whole genome shotgun (WGS) entry which is preliminary data.</text>
</comment>
<gene>
    <name evidence="4" type="ORF">TIFTF001_030949</name>
</gene>
<protein>
    <recommendedName>
        <fullName evidence="3">C-JID domain-containing protein</fullName>
    </recommendedName>
</protein>
<evidence type="ECO:0000256" key="2">
    <source>
        <dbReference type="ARBA" id="ARBA00022737"/>
    </source>
</evidence>